<keyword evidence="10" id="KW-1185">Reference proteome</keyword>
<dbReference type="InterPro" id="IPR014710">
    <property type="entry name" value="RmlC-like_jellyroll"/>
</dbReference>
<protein>
    <recommendedName>
        <fullName evidence="4">dTDP-4-dehydrorhamnose 3,5-epimerase</fullName>
        <ecNumber evidence="3">5.1.3.13</ecNumber>
    </recommendedName>
    <alternativeName>
        <fullName evidence="6">Thymidine diphospho-4-keto-rhamnose 3,5-epimerase</fullName>
    </alternativeName>
    <alternativeName>
        <fullName evidence="5">dTDP-4-keto-6-deoxyglucose 3,5-epimerase</fullName>
    </alternativeName>
    <alternativeName>
        <fullName evidence="7">dTDP-6-deoxy-D-xylo-4-hexulose 3,5-epimerase</fullName>
    </alternativeName>
</protein>
<evidence type="ECO:0000256" key="8">
    <source>
        <dbReference type="PIRSR" id="PIRSR600888-3"/>
    </source>
</evidence>
<evidence type="ECO:0000256" key="1">
    <source>
        <dbReference type="ARBA" id="ARBA00001298"/>
    </source>
</evidence>
<proteinExistence type="predicted"/>
<gene>
    <name evidence="9" type="ORF">SAMN04488101_103136</name>
</gene>
<dbReference type="InterPro" id="IPR000888">
    <property type="entry name" value="RmlC-like"/>
</dbReference>
<evidence type="ECO:0000256" key="3">
    <source>
        <dbReference type="ARBA" id="ARBA00012098"/>
    </source>
</evidence>
<evidence type="ECO:0000256" key="4">
    <source>
        <dbReference type="ARBA" id="ARBA00019595"/>
    </source>
</evidence>
<dbReference type="Gene3D" id="2.60.120.10">
    <property type="entry name" value="Jelly Rolls"/>
    <property type="match status" value="1"/>
</dbReference>
<comment type="function">
    <text evidence="2">Catalyzes the epimerization of the C3' and C5'positions of dTDP-6-deoxy-D-xylo-4-hexulose, forming dTDP-6-deoxy-L-lyxo-4-hexulose.</text>
</comment>
<dbReference type="Proteomes" id="UP000192678">
    <property type="component" value="Unassembled WGS sequence"/>
</dbReference>
<dbReference type="GO" id="GO:0000271">
    <property type="term" value="P:polysaccharide biosynthetic process"/>
    <property type="evidence" value="ECO:0007669"/>
    <property type="project" value="TreeGrafter"/>
</dbReference>
<evidence type="ECO:0000256" key="7">
    <source>
        <dbReference type="ARBA" id="ARBA00033311"/>
    </source>
</evidence>
<sequence length="173" mass="19865">MIKNFTKDKQNITADWEPINASMIEGVEFKEIRNVIKDNGYLTEMFRSEWFDNTEIGQVFRVHLQPGAISAWHAHAITVDRLSIIYGAVKVVLFDARPDSPTAGKINEFKLSEHRPGTVLIPPGVWHGVQNINHNASMILNMVDKAYVYENPDHLRIDFDDPQIPYTFEKRSI</sequence>
<organism evidence="9 10">
    <name type="scientific">Pedobacter nyackensis</name>
    <dbReference type="NCBI Taxonomy" id="475255"/>
    <lineage>
        <taxon>Bacteria</taxon>
        <taxon>Pseudomonadati</taxon>
        <taxon>Bacteroidota</taxon>
        <taxon>Sphingobacteriia</taxon>
        <taxon>Sphingobacteriales</taxon>
        <taxon>Sphingobacteriaceae</taxon>
        <taxon>Pedobacter</taxon>
    </lineage>
</organism>
<evidence type="ECO:0000256" key="5">
    <source>
        <dbReference type="ARBA" id="ARBA00029758"/>
    </source>
</evidence>
<evidence type="ECO:0000313" key="9">
    <source>
        <dbReference type="EMBL" id="SMC80279.1"/>
    </source>
</evidence>
<comment type="catalytic activity">
    <reaction evidence="1">
        <text>dTDP-4-dehydro-6-deoxy-alpha-D-glucose = dTDP-4-dehydro-beta-L-rhamnose</text>
        <dbReference type="Rhea" id="RHEA:16969"/>
        <dbReference type="ChEBI" id="CHEBI:57649"/>
        <dbReference type="ChEBI" id="CHEBI:62830"/>
        <dbReference type="EC" id="5.1.3.13"/>
    </reaction>
</comment>
<dbReference type="PANTHER" id="PTHR21047">
    <property type="entry name" value="DTDP-6-DEOXY-D-GLUCOSE-3,5 EPIMERASE"/>
    <property type="match status" value="1"/>
</dbReference>
<reference evidence="9 10" key="1">
    <citation type="submission" date="2017-04" db="EMBL/GenBank/DDBJ databases">
        <authorList>
            <person name="Afonso C.L."/>
            <person name="Miller P.J."/>
            <person name="Scott M.A."/>
            <person name="Spackman E."/>
            <person name="Goraichik I."/>
            <person name="Dimitrov K.M."/>
            <person name="Suarez D.L."/>
            <person name="Swayne D.E."/>
        </authorList>
    </citation>
    <scope>NUCLEOTIDE SEQUENCE [LARGE SCALE GENOMIC DNA]</scope>
    <source>
        <strain evidence="9 10">DSM 19625</strain>
    </source>
</reference>
<accession>A0A1W2C4Z4</accession>
<dbReference type="RefSeq" id="WP_084288929.1">
    <property type="nucleotide sequence ID" value="NZ_FWYB01000003.1"/>
</dbReference>
<dbReference type="EMBL" id="FWYB01000003">
    <property type="protein sequence ID" value="SMC80279.1"/>
    <property type="molecule type" value="Genomic_DNA"/>
</dbReference>
<evidence type="ECO:0000256" key="2">
    <source>
        <dbReference type="ARBA" id="ARBA00001997"/>
    </source>
</evidence>
<evidence type="ECO:0000256" key="6">
    <source>
        <dbReference type="ARBA" id="ARBA00031424"/>
    </source>
</evidence>
<dbReference type="OrthoDB" id="9800680at2"/>
<dbReference type="PANTHER" id="PTHR21047:SF2">
    <property type="entry name" value="THYMIDINE DIPHOSPHO-4-KETO-RHAMNOSE 3,5-EPIMERASE"/>
    <property type="match status" value="1"/>
</dbReference>
<dbReference type="EC" id="5.1.3.13" evidence="3"/>
<dbReference type="AlphaFoldDB" id="A0A1W2C4Z4"/>
<dbReference type="GO" id="GO:0008830">
    <property type="term" value="F:dTDP-4-dehydrorhamnose 3,5-epimerase activity"/>
    <property type="evidence" value="ECO:0007669"/>
    <property type="project" value="UniProtKB-EC"/>
</dbReference>
<dbReference type="InterPro" id="IPR011051">
    <property type="entry name" value="RmlC_Cupin_sf"/>
</dbReference>
<dbReference type="SUPFAM" id="SSF51182">
    <property type="entry name" value="RmlC-like cupins"/>
    <property type="match status" value="1"/>
</dbReference>
<evidence type="ECO:0000313" key="10">
    <source>
        <dbReference type="Proteomes" id="UP000192678"/>
    </source>
</evidence>
<dbReference type="STRING" id="475255.SAMN04488101_103136"/>
<dbReference type="Pfam" id="PF00908">
    <property type="entry name" value="dTDP_sugar_isom"/>
    <property type="match status" value="1"/>
</dbReference>
<name>A0A1W2C4Z4_9SPHI</name>
<feature type="site" description="Participates in a stacking interaction with the thymidine ring of dTDP-4-oxo-6-deoxyglucose" evidence="8">
    <location>
        <position position="147"/>
    </location>
</feature>
<dbReference type="GO" id="GO:0005829">
    <property type="term" value="C:cytosol"/>
    <property type="evidence" value="ECO:0007669"/>
    <property type="project" value="TreeGrafter"/>
</dbReference>